<feature type="compositionally biased region" description="Gly residues" evidence="1">
    <location>
        <begin position="71"/>
        <end position="81"/>
    </location>
</feature>
<protein>
    <recommendedName>
        <fullName evidence="4">Lipoprotein</fullName>
    </recommendedName>
</protein>
<organism evidence="2 3">
    <name type="scientific">Streptomyces nitrosporeus</name>
    <dbReference type="NCBI Taxonomy" id="28894"/>
    <lineage>
        <taxon>Bacteria</taxon>
        <taxon>Bacillati</taxon>
        <taxon>Actinomycetota</taxon>
        <taxon>Actinomycetes</taxon>
        <taxon>Kitasatosporales</taxon>
        <taxon>Streptomycetaceae</taxon>
        <taxon>Streptomyces</taxon>
    </lineage>
</organism>
<accession>A0A5J6FD13</accession>
<dbReference type="OrthoDB" id="4249885at2"/>
<feature type="region of interest" description="Disordered" evidence="1">
    <location>
        <begin position="34"/>
        <end position="85"/>
    </location>
</feature>
<dbReference type="Proteomes" id="UP000326178">
    <property type="component" value="Chromosome"/>
</dbReference>
<dbReference type="EMBL" id="CP023702">
    <property type="protein sequence ID" value="QEU74288.1"/>
    <property type="molecule type" value="Genomic_DNA"/>
</dbReference>
<evidence type="ECO:0000313" key="3">
    <source>
        <dbReference type="Proteomes" id="UP000326178"/>
    </source>
</evidence>
<dbReference type="PROSITE" id="PS51257">
    <property type="entry name" value="PROKAR_LIPOPROTEIN"/>
    <property type="match status" value="1"/>
</dbReference>
<name>A0A5J6FD13_9ACTN</name>
<keyword evidence="3" id="KW-1185">Reference proteome</keyword>
<dbReference type="AlphaFoldDB" id="A0A5J6FD13"/>
<dbReference type="KEGG" id="snk:CP967_21865"/>
<evidence type="ECO:0008006" key="4">
    <source>
        <dbReference type="Google" id="ProtNLM"/>
    </source>
</evidence>
<gene>
    <name evidence="2" type="ORF">CP967_21865</name>
</gene>
<evidence type="ECO:0000313" key="2">
    <source>
        <dbReference type="EMBL" id="QEU74288.1"/>
    </source>
</evidence>
<dbReference type="RefSeq" id="WP_150489584.1">
    <property type="nucleotide sequence ID" value="NZ_BMUV01000006.1"/>
</dbReference>
<sequence length="188" mass="19188">MSVRTVLRAAIPAIALGACLAGCSLIGSTPEPAGAVPGGPGEEGAVAADTGEAERADGAADPSVTATPGPGTSGPGTGAEGDGLHPERVRDAFAGLQATLNETCTPGAGDCAYFLGRVHQELNGLDAAMKADGQGPDHFKEPPAWMGTLRTTLGDDVSTPNLEKHFDDLVGTRDRINTWMQGHPEDYR</sequence>
<evidence type="ECO:0000256" key="1">
    <source>
        <dbReference type="SAM" id="MobiDB-lite"/>
    </source>
</evidence>
<reference evidence="2 3" key="1">
    <citation type="submission" date="2017-09" db="EMBL/GenBank/DDBJ databases">
        <authorList>
            <person name="Lee N."/>
            <person name="Cho B.-K."/>
        </authorList>
    </citation>
    <scope>NUCLEOTIDE SEQUENCE [LARGE SCALE GENOMIC DNA]</scope>
    <source>
        <strain evidence="2 3">ATCC 12769</strain>
    </source>
</reference>
<proteinExistence type="predicted"/>